<dbReference type="GO" id="GO:0008250">
    <property type="term" value="C:oligosaccharyltransferase complex"/>
    <property type="evidence" value="ECO:0007669"/>
    <property type="project" value="TreeGrafter"/>
</dbReference>
<dbReference type="GO" id="GO:0018279">
    <property type="term" value="P:protein N-linked glycosylation via asparagine"/>
    <property type="evidence" value="ECO:0007669"/>
    <property type="project" value="UniProtKB-UniRule"/>
</dbReference>
<evidence type="ECO:0000256" key="9">
    <source>
        <dbReference type="RuleBase" id="RU361142"/>
    </source>
</evidence>
<dbReference type="InterPro" id="IPR055457">
    <property type="entry name" value="OST48_N"/>
</dbReference>
<evidence type="ECO:0000259" key="10">
    <source>
        <dbReference type="Pfam" id="PF03345"/>
    </source>
</evidence>
<dbReference type="Pfam" id="PF03345">
    <property type="entry name" value="OST48_N"/>
    <property type="match status" value="1"/>
</dbReference>
<keyword evidence="5 9" id="KW-0812">Transmembrane</keyword>
<evidence type="ECO:0000256" key="8">
    <source>
        <dbReference type="ARBA" id="ARBA00023136"/>
    </source>
</evidence>
<keyword evidence="9" id="KW-0732">Signal</keyword>
<keyword evidence="8 9" id="KW-0472">Membrane</keyword>
<comment type="subunit">
    <text evidence="9">Component of the oligosaccharyltransferase (OST) complex.</text>
</comment>
<feature type="transmembrane region" description="Helical" evidence="9">
    <location>
        <begin position="399"/>
        <end position="421"/>
    </location>
</feature>
<evidence type="ECO:0000313" key="12">
    <source>
        <dbReference type="EMBL" id="GMS84361.1"/>
    </source>
</evidence>
<reference evidence="12" key="1">
    <citation type="submission" date="2023-10" db="EMBL/GenBank/DDBJ databases">
        <title>Genome assembly of Pristionchus species.</title>
        <authorList>
            <person name="Yoshida K."/>
            <person name="Sommer R.J."/>
        </authorList>
    </citation>
    <scope>NUCLEOTIDE SEQUENCE</scope>
    <source>
        <strain evidence="12">RS0144</strain>
    </source>
</reference>
<comment type="similarity">
    <text evidence="3 9">Belongs to the DDOST 48 kDa subunit family.</text>
</comment>
<dbReference type="PANTHER" id="PTHR10830">
    <property type="entry name" value="DOLICHYL-DIPHOSPHOOLIGOSACCHARIDE--PROTEIN GLYCOSYLTRANSFERASE 48 KDA SUBUNIT"/>
    <property type="match status" value="1"/>
</dbReference>
<name>A0AAV5SM90_9BILA</name>
<evidence type="ECO:0000313" key="13">
    <source>
        <dbReference type="Proteomes" id="UP001432027"/>
    </source>
</evidence>
<evidence type="ECO:0000259" key="11">
    <source>
        <dbReference type="Pfam" id="PF23358"/>
    </source>
</evidence>
<feature type="chain" id="PRO_5043109161" description="Dolichyl-diphosphooligosaccharide--protein glycosyltransferase 48 kDa subunit" evidence="9">
    <location>
        <begin position="20"/>
        <end position="435"/>
    </location>
</feature>
<dbReference type="InterPro" id="IPR005013">
    <property type="entry name" value="DDOST_48_kDa_subunit"/>
</dbReference>
<evidence type="ECO:0000256" key="7">
    <source>
        <dbReference type="ARBA" id="ARBA00022989"/>
    </source>
</evidence>
<comment type="subcellular location">
    <subcellularLocation>
        <location evidence="1 9">Endoplasmic reticulum membrane</location>
        <topology evidence="1 9">Single-pass type I membrane protein</topology>
    </subcellularLocation>
</comment>
<evidence type="ECO:0000256" key="1">
    <source>
        <dbReference type="ARBA" id="ARBA00004115"/>
    </source>
</evidence>
<proteinExistence type="inferred from homology"/>
<keyword evidence="7 9" id="KW-1133">Transmembrane helix</keyword>
<keyword evidence="6 9" id="KW-0256">Endoplasmic reticulum</keyword>
<evidence type="ECO:0000256" key="3">
    <source>
        <dbReference type="ARBA" id="ARBA00008743"/>
    </source>
</evidence>
<keyword evidence="13" id="KW-1185">Reference proteome</keyword>
<sequence>FCYRVMKLLLLLLAACAAADRVLVLVDNMSIRESHSIFFKSITDRGHSVIFKNADESSLQLIKFGELQFENLILFAPSADEFGGTITAAEIARFVDQGGNVLLAGAGSNVGAAVRDVAADNGFEFADQLIDHVNYDSVLDDGSHTTVVANGKSQLMEAPLIVGDRSKLAPILYSGGSLVASPNNRLRLDVFKAFSTAYSHDPSKPIKDYPSAVGRQAVLVSAVQARNNARLVLTASLHLFSNQFLSATVNKEGDKPTQSGNKALVDALAKWVLKETGVLRVKSVQHHKVGEKQPPREYTIMEEVDYKLEVEELKDKKWVPFSGKDVQLEFVRIDPFVRTTLNNKNGVLSTRFKLPDVYGVYKLLVDYRRVGYTHLLDVQQVSVRPLWHTQYERFIRSAFPYYASSFSMMSSLVVFSFVFLYHKSDPLVAHTKKTN</sequence>
<dbReference type="Pfam" id="PF23358">
    <property type="entry name" value="OST48_MD"/>
    <property type="match status" value="1"/>
</dbReference>
<comment type="function">
    <text evidence="9">Subunit of the oligosaccharyl transferase (OST) complex that catalyzes the initial transfer of a defined glycan (Glc(3)Man(9)GlcNAc(2) in eukaryotes) from the lipid carrier dolichol-pyrophosphate to an asparagine residue within an Asn-X-Ser/Thr consensus motif in nascent polypeptide chains, the first step in protein N-glycosylation. N-glycosylation occurs cotranslationally and the complex associates with the Sec61 complex at the channel-forming translocon complex that mediates protein translocation across the endoplasmic reticulum (ER).</text>
</comment>
<dbReference type="Proteomes" id="UP001432027">
    <property type="component" value="Unassembled WGS sequence"/>
</dbReference>
<dbReference type="AlphaFoldDB" id="A0AAV5SM90"/>
<protein>
    <recommendedName>
        <fullName evidence="4 9">Dolichyl-diphosphooligosaccharide--protein glycosyltransferase 48 kDa subunit</fullName>
        <shortName evidence="9">Oligosaccharyl transferase 48 kDa subunit</shortName>
    </recommendedName>
</protein>
<evidence type="ECO:0000256" key="2">
    <source>
        <dbReference type="ARBA" id="ARBA00004922"/>
    </source>
</evidence>
<dbReference type="PANTHER" id="PTHR10830:SF0">
    <property type="entry name" value="DOLICHYL-DIPHOSPHOOLIGOSACCHARIDE--PROTEIN GLYCOSYLTRANSFERASE 48 KDA SUBUNIT"/>
    <property type="match status" value="1"/>
</dbReference>
<gene>
    <name evidence="12" type="ORF">PENTCL1PPCAC_6536</name>
</gene>
<feature type="domain" description="OST48 middle" evidence="11">
    <location>
        <begin position="286"/>
        <end position="423"/>
    </location>
</feature>
<accession>A0AAV5SM90</accession>
<dbReference type="EMBL" id="BTSX01000002">
    <property type="protein sequence ID" value="GMS84361.1"/>
    <property type="molecule type" value="Genomic_DNA"/>
</dbReference>
<comment type="caution">
    <text evidence="12">The sequence shown here is derived from an EMBL/GenBank/DDBJ whole genome shotgun (WGS) entry which is preliminary data.</text>
</comment>
<comment type="pathway">
    <text evidence="2 9">Protein modification; protein glycosylation.</text>
</comment>
<feature type="signal peptide" evidence="9">
    <location>
        <begin position="1"/>
        <end position="19"/>
    </location>
</feature>
<feature type="non-terminal residue" evidence="12">
    <location>
        <position position="1"/>
    </location>
</feature>
<evidence type="ECO:0000256" key="6">
    <source>
        <dbReference type="ARBA" id="ARBA00022824"/>
    </source>
</evidence>
<dbReference type="InterPro" id="IPR055459">
    <property type="entry name" value="OST48_MD"/>
</dbReference>
<evidence type="ECO:0000256" key="4">
    <source>
        <dbReference type="ARBA" id="ARBA00013350"/>
    </source>
</evidence>
<evidence type="ECO:0000256" key="5">
    <source>
        <dbReference type="ARBA" id="ARBA00022692"/>
    </source>
</evidence>
<organism evidence="12 13">
    <name type="scientific">Pristionchus entomophagus</name>
    <dbReference type="NCBI Taxonomy" id="358040"/>
    <lineage>
        <taxon>Eukaryota</taxon>
        <taxon>Metazoa</taxon>
        <taxon>Ecdysozoa</taxon>
        <taxon>Nematoda</taxon>
        <taxon>Chromadorea</taxon>
        <taxon>Rhabditida</taxon>
        <taxon>Rhabditina</taxon>
        <taxon>Diplogasteromorpha</taxon>
        <taxon>Diplogasteroidea</taxon>
        <taxon>Neodiplogasteridae</taxon>
        <taxon>Pristionchus</taxon>
    </lineage>
</organism>
<feature type="domain" description="OST48 N-terminal" evidence="10">
    <location>
        <begin position="21"/>
        <end position="272"/>
    </location>
</feature>